<protein>
    <recommendedName>
        <fullName evidence="4">SdpI family protein</fullName>
    </recommendedName>
</protein>
<dbReference type="AlphaFoldDB" id="A0A368P416"/>
<evidence type="ECO:0000256" key="1">
    <source>
        <dbReference type="SAM" id="Phobius"/>
    </source>
</evidence>
<gene>
    <name evidence="2" type="ORF">DU428_09920</name>
</gene>
<dbReference type="Proteomes" id="UP000252249">
    <property type="component" value="Unassembled WGS sequence"/>
</dbReference>
<keyword evidence="1" id="KW-1133">Transmembrane helix</keyword>
<keyword evidence="1" id="KW-0472">Membrane</keyword>
<reference evidence="2 3" key="1">
    <citation type="submission" date="2018-07" db="EMBL/GenBank/DDBJ databases">
        <title>Oceanihabitans testaceum sp. nov., isolated from marine sediment.</title>
        <authorList>
            <person name="Li C.-M."/>
        </authorList>
    </citation>
    <scope>NUCLEOTIDE SEQUENCE [LARGE SCALE GENOMIC DNA]</scope>
    <source>
        <strain evidence="2 3">S9-10</strain>
    </source>
</reference>
<sequence>MDVLLLAGGAFILAGIIMHFFPPKKINSIYGYRTVRSMKNQNTWDFAQKYSAKLLLGIGAALQLASTIYYLFTIEGLAQLIINACLIIGAVVFVFVKTENTLKNI</sequence>
<feature type="transmembrane region" description="Helical" evidence="1">
    <location>
        <begin position="78"/>
        <end position="96"/>
    </location>
</feature>
<dbReference type="EMBL" id="QPIG01000003">
    <property type="protein sequence ID" value="RCU57248.1"/>
    <property type="molecule type" value="Genomic_DNA"/>
</dbReference>
<name>A0A368P416_9FLAO</name>
<keyword evidence="3" id="KW-1185">Reference proteome</keyword>
<evidence type="ECO:0000313" key="3">
    <source>
        <dbReference type="Proteomes" id="UP000252249"/>
    </source>
</evidence>
<dbReference type="OrthoDB" id="3173919at2"/>
<evidence type="ECO:0000313" key="2">
    <source>
        <dbReference type="EMBL" id="RCU57248.1"/>
    </source>
</evidence>
<accession>A0A368P416</accession>
<evidence type="ECO:0008006" key="4">
    <source>
        <dbReference type="Google" id="ProtNLM"/>
    </source>
</evidence>
<organism evidence="2 3">
    <name type="scientific">Oceanihabitans sediminis</name>
    <dbReference type="NCBI Taxonomy" id="1812012"/>
    <lineage>
        <taxon>Bacteria</taxon>
        <taxon>Pseudomonadati</taxon>
        <taxon>Bacteroidota</taxon>
        <taxon>Flavobacteriia</taxon>
        <taxon>Flavobacteriales</taxon>
        <taxon>Flavobacteriaceae</taxon>
        <taxon>Oceanihabitans</taxon>
    </lineage>
</organism>
<proteinExistence type="predicted"/>
<keyword evidence="1" id="KW-0812">Transmembrane</keyword>
<feature type="transmembrane region" description="Helical" evidence="1">
    <location>
        <begin position="54"/>
        <end position="72"/>
    </location>
</feature>
<comment type="caution">
    <text evidence="2">The sequence shown here is derived from an EMBL/GenBank/DDBJ whole genome shotgun (WGS) entry which is preliminary data.</text>
</comment>
<dbReference type="Pfam" id="PF13630">
    <property type="entry name" value="SdpI"/>
    <property type="match status" value="1"/>
</dbReference>
<feature type="transmembrane region" description="Helical" evidence="1">
    <location>
        <begin position="6"/>
        <end position="23"/>
    </location>
</feature>
<dbReference type="RefSeq" id="WP_072351336.1">
    <property type="nucleotide sequence ID" value="NZ_JAWVXR010000005.1"/>
</dbReference>
<dbReference type="InterPro" id="IPR025962">
    <property type="entry name" value="SdpI/YhfL"/>
</dbReference>